<dbReference type="Pfam" id="PF11167">
    <property type="entry name" value="DUF2953"/>
    <property type="match status" value="1"/>
</dbReference>
<comment type="caution">
    <text evidence="3">The sequence shown here is derived from an EMBL/GenBank/DDBJ whole genome shotgun (WGS) entry which is preliminary data.</text>
</comment>
<feature type="region of interest" description="Disordered" evidence="1">
    <location>
        <begin position="57"/>
        <end position="79"/>
    </location>
</feature>
<keyword evidence="4" id="KW-1185">Reference proteome</keyword>
<organism evidence="3 4">
    <name type="scientific">Clostridium hominis</name>
    <dbReference type="NCBI Taxonomy" id="2763036"/>
    <lineage>
        <taxon>Bacteria</taxon>
        <taxon>Bacillati</taxon>
        <taxon>Bacillota</taxon>
        <taxon>Clostridia</taxon>
        <taxon>Eubacteriales</taxon>
        <taxon>Clostridiaceae</taxon>
        <taxon>Clostridium</taxon>
    </lineage>
</organism>
<feature type="transmembrane region" description="Helical" evidence="2">
    <location>
        <begin position="156"/>
        <end position="178"/>
    </location>
</feature>
<accession>A0ABR7D845</accession>
<keyword evidence="2" id="KW-0472">Membrane</keyword>
<sequence length="196" mass="22806">MILFIILVFFIFIILLPIPIKVIAHYSNENYYLKLYRINLYSKTDGIIRKILNRKSNSSNKKKKEGKNNNPKTENKEKKKKLFSIKKAYTLLQTNKFKPSIKFSLLGSYSFDDAAFTATLYGLLSNLNFILLKIFSDFFKVKKFNYSLNPNFKNELNINLTINCIITFNIAQIIYILFLMRKKGGVPIVLGQSYGK</sequence>
<dbReference type="RefSeq" id="WP_051986902.1">
    <property type="nucleotide sequence ID" value="NZ_JACOOO010000001.1"/>
</dbReference>
<evidence type="ECO:0000256" key="2">
    <source>
        <dbReference type="SAM" id="Phobius"/>
    </source>
</evidence>
<gene>
    <name evidence="3" type="ORF">H8S20_01440</name>
</gene>
<dbReference type="Proteomes" id="UP000596929">
    <property type="component" value="Unassembled WGS sequence"/>
</dbReference>
<proteinExistence type="predicted"/>
<keyword evidence="2" id="KW-1133">Transmembrane helix</keyword>
<dbReference type="InterPro" id="IPR021338">
    <property type="entry name" value="DUF2953"/>
</dbReference>
<dbReference type="EMBL" id="JACOOO010000001">
    <property type="protein sequence ID" value="MBC5627550.1"/>
    <property type="molecule type" value="Genomic_DNA"/>
</dbReference>
<evidence type="ECO:0000313" key="3">
    <source>
        <dbReference type="EMBL" id="MBC5627550.1"/>
    </source>
</evidence>
<name>A0ABR7D845_9CLOT</name>
<reference evidence="3 4" key="1">
    <citation type="submission" date="2020-08" db="EMBL/GenBank/DDBJ databases">
        <title>Genome public.</title>
        <authorList>
            <person name="Liu C."/>
            <person name="Sun Q."/>
        </authorList>
    </citation>
    <scope>NUCLEOTIDE SEQUENCE [LARGE SCALE GENOMIC DNA]</scope>
    <source>
        <strain evidence="3 4">NSJ-6</strain>
    </source>
</reference>
<evidence type="ECO:0000256" key="1">
    <source>
        <dbReference type="SAM" id="MobiDB-lite"/>
    </source>
</evidence>
<protein>
    <submittedName>
        <fullName evidence="3">DUF2953 domain-containing protein</fullName>
    </submittedName>
</protein>
<feature type="transmembrane region" description="Helical" evidence="2">
    <location>
        <begin position="114"/>
        <end position="135"/>
    </location>
</feature>
<evidence type="ECO:0000313" key="4">
    <source>
        <dbReference type="Proteomes" id="UP000596929"/>
    </source>
</evidence>
<keyword evidence="2" id="KW-0812">Transmembrane</keyword>